<protein>
    <submittedName>
        <fullName evidence="2">Uncharacterized protein</fullName>
    </submittedName>
</protein>
<comment type="caution">
    <text evidence="2">The sequence shown here is derived from an EMBL/GenBank/DDBJ whole genome shotgun (WGS) entry which is preliminary data.</text>
</comment>
<gene>
    <name evidence="2" type="ORF">Megvenef_01339</name>
</gene>
<sequence>MSKAKIASKNNPEGRGQAKEYFHDGKKIKPVKLIANRQSFFAAEYDESGDIVVDLNGKVLPWNSAKNLG</sequence>
<dbReference type="RefSeq" id="WP_322777264.1">
    <property type="nucleotide sequence ID" value="NZ_JARJFB010000122.1"/>
</dbReference>
<accession>A0ABU5NDX2</accession>
<dbReference type="Proteomes" id="UP001291687">
    <property type="component" value="Unassembled WGS sequence"/>
</dbReference>
<reference evidence="2 3" key="1">
    <citation type="submission" date="2023-03" db="EMBL/GenBank/DDBJ databases">
        <title>Host association and intracellularity evolved multiple times independently in the Rickettsiales.</title>
        <authorList>
            <person name="Castelli M."/>
            <person name="Nardi T."/>
            <person name="Gammuto L."/>
            <person name="Bellinzona G."/>
            <person name="Sabaneyeva E."/>
            <person name="Potekhin A."/>
            <person name="Serra V."/>
            <person name="Petroni G."/>
            <person name="Sassera D."/>
        </authorList>
    </citation>
    <scope>NUCLEOTIDE SEQUENCE [LARGE SCALE GENOMIC DNA]</scope>
    <source>
        <strain evidence="2 3">Sr 2-6</strain>
    </source>
</reference>
<name>A0ABU5NDX2_9RICK</name>
<dbReference type="EMBL" id="JARJFB010000122">
    <property type="protein sequence ID" value="MEA0971362.1"/>
    <property type="molecule type" value="Genomic_DNA"/>
</dbReference>
<proteinExistence type="predicted"/>
<feature type="region of interest" description="Disordered" evidence="1">
    <location>
        <begin position="1"/>
        <end position="21"/>
    </location>
</feature>
<keyword evidence="3" id="KW-1185">Reference proteome</keyword>
<organism evidence="2 3">
    <name type="scientific">Candidatus Megaera venefica</name>
    <dbReference type="NCBI Taxonomy" id="2055910"/>
    <lineage>
        <taxon>Bacteria</taxon>
        <taxon>Pseudomonadati</taxon>
        <taxon>Pseudomonadota</taxon>
        <taxon>Alphaproteobacteria</taxon>
        <taxon>Rickettsiales</taxon>
        <taxon>Rickettsiaceae</taxon>
        <taxon>Candidatus Megaera</taxon>
    </lineage>
</organism>
<evidence type="ECO:0000313" key="2">
    <source>
        <dbReference type="EMBL" id="MEA0971362.1"/>
    </source>
</evidence>
<evidence type="ECO:0000313" key="3">
    <source>
        <dbReference type="Proteomes" id="UP001291687"/>
    </source>
</evidence>
<evidence type="ECO:0000256" key="1">
    <source>
        <dbReference type="SAM" id="MobiDB-lite"/>
    </source>
</evidence>